<dbReference type="InterPro" id="IPR039424">
    <property type="entry name" value="SBP_5"/>
</dbReference>
<evidence type="ECO:0000313" key="3">
    <source>
        <dbReference type="EMBL" id="MBW7460194.1"/>
    </source>
</evidence>
<feature type="domain" description="Solute-binding protein family 5" evidence="2">
    <location>
        <begin position="58"/>
        <end position="347"/>
    </location>
</feature>
<reference evidence="3 4" key="1">
    <citation type="submission" date="2021-07" db="EMBL/GenBank/DDBJ databases">
        <title>Paenibacillus radiodurans sp. nov., isolated from the southeastern edge of Tengger Desert.</title>
        <authorList>
            <person name="Zhang G."/>
        </authorList>
    </citation>
    <scope>NUCLEOTIDE SEQUENCE [LARGE SCALE GENOMIC DNA]</scope>
    <source>
        <strain evidence="3 4">CCM 7311</strain>
    </source>
</reference>
<proteinExistence type="predicted"/>
<comment type="caution">
    <text evidence="3">The sequence shown here is derived from an EMBL/GenBank/DDBJ whole genome shotgun (WGS) entry which is preliminary data.</text>
</comment>
<dbReference type="Gene3D" id="3.10.105.10">
    <property type="entry name" value="Dipeptide-binding Protein, Domain 3"/>
    <property type="match status" value="1"/>
</dbReference>
<dbReference type="Gene3D" id="3.90.76.10">
    <property type="entry name" value="Dipeptide-binding Protein, Domain 1"/>
    <property type="match status" value="1"/>
</dbReference>
<dbReference type="PANTHER" id="PTHR30290">
    <property type="entry name" value="PERIPLASMIC BINDING COMPONENT OF ABC TRANSPORTER"/>
    <property type="match status" value="1"/>
</dbReference>
<organism evidence="3 4">
    <name type="scientific">Paenibacillus sepulcri</name>
    <dbReference type="NCBI Taxonomy" id="359917"/>
    <lineage>
        <taxon>Bacteria</taxon>
        <taxon>Bacillati</taxon>
        <taxon>Bacillota</taxon>
        <taxon>Bacilli</taxon>
        <taxon>Bacillales</taxon>
        <taxon>Paenibacillaceae</taxon>
        <taxon>Paenibacillus</taxon>
    </lineage>
</organism>
<dbReference type="PANTHER" id="PTHR30290:SF81">
    <property type="entry name" value="OLIGOPEPTIDE-BINDING PROTEIN OPPA"/>
    <property type="match status" value="1"/>
</dbReference>
<feature type="non-terminal residue" evidence="3">
    <location>
        <position position="347"/>
    </location>
</feature>
<evidence type="ECO:0000313" key="4">
    <source>
        <dbReference type="Proteomes" id="UP001519887"/>
    </source>
</evidence>
<evidence type="ECO:0000256" key="1">
    <source>
        <dbReference type="ARBA" id="ARBA00004193"/>
    </source>
</evidence>
<keyword evidence="4" id="KW-1185">Reference proteome</keyword>
<dbReference type="InterPro" id="IPR000914">
    <property type="entry name" value="SBP_5_dom"/>
</dbReference>
<gene>
    <name evidence="3" type="ORF">K0U00_39640</name>
</gene>
<dbReference type="InterPro" id="IPR023765">
    <property type="entry name" value="SBP_5_CS"/>
</dbReference>
<dbReference type="EMBL" id="JAHZIK010002075">
    <property type="protein sequence ID" value="MBW7460194.1"/>
    <property type="molecule type" value="Genomic_DNA"/>
</dbReference>
<dbReference type="Pfam" id="PF00496">
    <property type="entry name" value="SBP_bac_5"/>
    <property type="match status" value="1"/>
</dbReference>
<comment type="subcellular location">
    <subcellularLocation>
        <location evidence="1">Cell membrane</location>
        <topology evidence="1">Lipid-anchor</topology>
    </subcellularLocation>
</comment>
<accession>A0ABS7CGY5</accession>
<evidence type="ECO:0000259" key="2">
    <source>
        <dbReference type="Pfam" id="PF00496"/>
    </source>
</evidence>
<dbReference type="CDD" id="cd00995">
    <property type="entry name" value="PBP2_NikA_DppA_OppA_like"/>
    <property type="match status" value="1"/>
</dbReference>
<protein>
    <submittedName>
        <fullName evidence="3">ABC transporter substrate-binding protein</fullName>
    </submittedName>
</protein>
<dbReference type="SUPFAM" id="SSF53850">
    <property type="entry name" value="Periplasmic binding protein-like II"/>
    <property type="match status" value="1"/>
</dbReference>
<dbReference type="Proteomes" id="UP001519887">
    <property type="component" value="Unassembled WGS sequence"/>
</dbReference>
<sequence>AQGQSCLLQSHRLHGKRVDSLTDPSGAFTPYFQQSGYDGNVSSLLYTPLVTVDDQGVPQPALAEGWDVSPDNLTYTFHLRKDLKFSDGTPITSDDVAFTWTILHDKAYDGDSQLPTLLVKGGQAYKEGKAESIEGIKVIDPLTISVTLEKPNAAALLTLGSDVLSKAYYGKEYKFGQLDYIKKMHEQPVGSGPYKLEKFIPGQEVRLVANENYYKGKPATEHFIYKTSEGDVWQFIETGEVDYASFTATQENIDKLKSLGFVNILSYTPSTYGYLQVNLEHEALKDKKVRQAITYGLDRQSIYVDANQGAASIANIPSSPIAWSYTEDGINPYKYDPDQANKLLDEA</sequence>
<dbReference type="PROSITE" id="PS01040">
    <property type="entry name" value="SBP_BACTERIAL_5"/>
    <property type="match status" value="1"/>
</dbReference>
<dbReference type="Gene3D" id="3.40.190.10">
    <property type="entry name" value="Periplasmic binding protein-like II"/>
    <property type="match status" value="1"/>
</dbReference>
<name>A0ABS7CGY5_9BACL</name>
<feature type="non-terminal residue" evidence="3">
    <location>
        <position position="1"/>
    </location>
</feature>